<keyword evidence="9" id="KW-0812">Transmembrane</keyword>
<comment type="caution">
    <text evidence="11">The sequence shown here is derived from an EMBL/GenBank/DDBJ whole genome shotgun (WGS) entry which is preliminary data.</text>
</comment>
<evidence type="ECO:0000256" key="4">
    <source>
        <dbReference type="ARBA" id="ARBA00022525"/>
    </source>
</evidence>
<dbReference type="InterPro" id="IPR047002">
    <property type="entry name" value="Tcp10_C_sf"/>
</dbReference>
<dbReference type="SUPFAM" id="SSF51120">
    <property type="entry name" value="beta-Roll"/>
    <property type="match status" value="1"/>
</dbReference>
<keyword evidence="6 9" id="KW-0472">Membrane</keyword>
<feature type="compositionally biased region" description="Low complexity" evidence="8">
    <location>
        <begin position="1675"/>
        <end position="1700"/>
    </location>
</feature>
<dbReference type="Pfam" id="PF02415">
    <property type="entry name" value="Chlam_PMP"/>
    <property type="match status" value="1"/>
</dbReference>
<dbReference type="InterPro" id="IPR006626">
    <property type="entry name" value="PbH1"/>
</dbReference>
<sequence>MIIKARSHQIDCEQGQNQIFDHTNIESKNIQAFFYCANEDPSPFILSNCIFNNVVANNFGTSIITNFKPEYLIRIYHISCILYMNTISYCNSKKSLIQIDNTNNNIIHNFNMSSNKITQCDHGTKLETKYLLELNNVNVELFNNSISYSRIRNEGSLIILQECKSGISFKMFSNTIEKCDHNGNQKAKYLINVKDAETYFHDNTISDCYVYDSIIAVENSLNLEMFSNTIKNCNHKDINENRLIIYIQKANAYLFNNNITDCTHYKKGFSLIQGYCDTDNYYFKFYSNIITNCYCNEGLSNTITTNYRTNDFRDNIITYNEDSSKSERAFNIEYNSGCQLINNTVKNAYHVDSSAFKLSYSNNNNNQPAVIKDCIFINCKGNNDPGNGGLMVIIENLDYDLEFINVTFRDTDIAPNLMKRQNSFLIRVETTLDNPPSVKFTGCSFINLVNCEESTAGGIGFIYKSQNGKVKTVIFENTIFQQIQNKNQDIGGAIFIAPDDKARNVNLNVKGCNFTDVKSAGNGGAIGFDSASRELIIENCIFDQVGTTSDKKNGGVIYTTEKTSDIQIVITDSTFKNTNSAEGGAIYIEKTNSKIKIDGCIFLNTIAQSKGNSIVLTKTNDDQVIISNCKFNDCGDNLASYTVHLDVSTLLFENNEFSFSDKKCGCVHLENIGDHQFIGNTFTNAQYKSLLGKSSGINYEKITPITSLILQNNTFDNINGDYKGRCFSFTVQKSDVIKIFNNTIQNCKDGGPFFRISFIDSQTSFEIDSMRFITNSVKSEILGMSKPIPHFFVENPLLLKDYGDPLELKLTNCFFYNNENPSNGGALYYGISNIISNTKLHLTGCQFIGNSAINGDGALCISCYQGFECEGCNFTRNKSERGNGIISIQTKFDSQKDDQTTISPPSITTNPEILFTRCYFEKEIANNNEIVIHSSKNTIVKINECTFQDAINKNYIVYIDEDNIEDVKIYNCSFLFTDQNNNAAAVLSSRDKIEFLGNTFQKCKSKTIHIECQILETNSFKIIENRFIDCFKAPIIWLQNSITSKPVIEGNTFDNIVVKDLIFEFKLLKAVDSIDFKNNTFANFDIQSEARGIGFKIENEDTSNPLKLTFENCYFITNKNEGAISCGINQNKGNTYLTMKECYFKDNKHANNGGAVFINVKNDILIEKCEFISNSATKGSSIYIEPDFEGEPRGTKITISNCNFNQNTPINDGISSVYIASSSQKILQVEYCTFEDENGGLYINDFNQNMNIESNTFLNGHKGPSLHLTSSSTKSQLTIYDCVFDSCQGDENKCFYLLFETRSFTFENCIIQNLEASGVNSYSGTFDVRDGRGYTLLNVSFINNTCNSLYGGGTGIRFIEFGSLFITECKFINNSAIQDTSQSRPSLGGKQYYNGDGGAIQIGYHCKMYDMNVDFYDCLFKNNRAQRHGGAIAAQTYHDLAIFQCTFENNIANFDFSSLSLYLLYDAYYDLKDEGRGGALYINPAFSYDSNDECPAVNGHSSTITIDESNFTSNTARDGYALYIEGDDAETNYIIKNNIFEDNYNLSNYKLDSNVIYGAVISTEICRLTKEKIEEENKFKYSKEELVVNSILCVDHYGHSSSPKFSQSFEFTSSRDFVGSNVFTYSKEFTRSNPFTDSQTFSMSGTYTQSKAFTHSAVFTASATFTPAESSFESSNEVVESSSNEVEQSSSNIIPPDSSNEVIQPDSSNEVIQPDSSNEVIQPDSSNEVIQPDSSNEVIQPDSSNEVIQPDSSNEVIQPDSSNEVIQPDSSNEVIQPDSSNEVIQPDSSNEVIQPDSSNEVIQPDSSNEVIQPDSSNEVIQPDSSNEVVPPDSSNEVVPPDSSNEVIQPDSSNEVVPPDSSNEVIQPDSSNEVVPPDSSNEVIPPESSNEVIPTDEPTDQLGSLCLAIQTDKNVTINNRCDFTSSDNSSLVFILRSNFTSFINESNGGAIYVNNCGLHSRQTSFIECTSINGAGGAMYIKNRRYLEKNIVLENLTFIRCRAVFGGACYIYQNAEENEVSILSCTFIGNIATKTRPTDKKDHFFGGSSVFLSSKNANVIKSSFQGGKGSGGTFKIYNKFDEEASNVKILNENQNQIFFDDCSFDNQEESKSPINYVIDNKSSLVIKECNFNGKLETESHYIKGEMLTKSSSMPQIKLCSFEYEDNNDKFNSNIDDNHIINDRKKPIENHNYVMNVICIGIFVLTITFVCIRLKKHISSANEDNSYDFNDDTLNNGIYNSEL</sequence>
<keyword evidence="5" id="KW-0732">Signal</keyword>
<feature type="transmembrane region" description="Helical" evidence="9">
    <location>
        <begin position="2190"/>
        <end position="2209"/>
    </location>
</feature>
<dbReference type="Proteomes" id="UP001470230">
    <property type="component" value="Unassembled WGS sequence"/>
</dbReference>
<keyword evidence="12" id="KW-1185">Reference proteome</keyword>
<evidence type="ECO:0000313" key="12">
    <source>
        <dbReference type="Proteomes" id="UP001470230"/>
    </source>
</evidence>
<evidence type="ECO:0000256" key="2">
    <source>
        <dbReference type="ARBA" id="ARBA00004442"/>
    </source>
</evidence>
<evidence type="ECO:0000256" key="5">
    <source>
        <dbReference type="ARBA" id="ARBA00022729"/>
    </source>
</evidence>
<keyword evidence="9" id="KW-1133">Transmembrane helix</keyword>
<gene>
    <name evidence="11" type="ORF">M9Y10_040157</name>
</gene>
<organism evidence="11 12">
    <name type="scientific">Tritrichomonas musculus</name>
    <dbReference type="NCBI Taxonomy" id="1915356"/>
    <lineage>
        <taxon>Eukaryota</taxon>
        <taxon>Metamonada</taxon>
        <taxon>Parabasalia</taxon>
        <taxon>Tritrichomonadida</taxon>
        <taxon>Tritrichomonadidae</taxon>
        <taxon>Tritrichomonas</taxon>
    </lineage>
</organism>
<feature type="domain" description="Right handed beta helix" evidence="10">
    <location>
        <begin position="1070"/>
        <end position="1257"/>
    </location>
</feature>
<dbReference type="InterPro" id="IPR003368">
    <property type="entry name" value="POMP_repeat"/>
</dbReference>
<dbReference type="SUPFAM" id="SSF51126">
    <property type="entry name" value="Pectin lyase-like"/>
    <property type="match status" value="6"/>
</dbReference>
<dbReference type="Gene3D" id="2.60.450.20">
    <property type="match status" value="2"/>
</dbReference>
<proteinExistence type="predicted"/>
<evidence type="ECO:0000313" key="11">
    <source>
        <dbReference type="EMBL" id="KAK8835960.1"/>
    </source>
</evidence>
<feature type="region of interest" description="Disordered" evidence="8">
    <location>
        <begin position="1675"/>
        <end position="1892"/>
    </location>
</feature>
<evidence type="ECO:0000256" key="1">
    <source>
        <dbReference type="ARBA" id="ARBA00004196"/>
    </source>
</evidence>
<dbReference type="Gene3D" id="2.160.20.10">
    <property type="entry name" value="Single-stranded right-handed beta-helix, Pectin lyase-like"/>
    <property type="match status" value="2"/>
</dbReference>
<reference evidence="11 12" key="1">
    <citation type="submission" date="2024-04" db="EMBL/GenBank/DDBJ databases">
        <title>Tritrichomonas musculus Genome.</title>
        <authorList>
            <person name="Alves-Ferreira E."/>
            <person name="Grigg M."/>
            <person name="Lorenzi H."/>
            <person name="Galac M."/>
        </authorList>
    </citation>
    <scope>NUCLEOTIDE SEQUENCE [LARGE SCALE GENOMIC DNA]</scope>
    <source>
        <strain evidence="11 12">EAF2021</strain>
    </source>
</reference>
<keyword evidence="4" id="KW-0964">Secreted</keyword>
<keyword evidence="7" id="KW-0998">Cell outer membrane</keyword>
<dbReference type="PANTHER" id="PTHR11319:SF35">
    <property type="entry name" value="OUTER MEMBRANE PROTEIN PMPC-RELATED"/>
    <property type="match status" value="1"/>
</dbReference>
<evidence type="ECO:0000256" key="7">
    <source>
        <dbReference type="ARBA" id="ARBA00023237"/>
    </source>
</evidence>
<evidence type="ECO:0000256" key="8">
    <source>
        <dbReference type="SAM" id="MobiDB-lite"/>
    </source>
</evidence>
<evidence type="ECO:0000256" key="3">
    <source>
        <dbReference type="ARBA" id="ARBA00004613"/>
    </source>
</evidence>
<evidence type="ECO:0000256" key="9">
    <source>
        <dbReference type="SAM" id="Phobius"/>
    </source>
</evidence>
<dbReference type="SMART" id="SM00710">
    <property type="entry name" value="PbH1"/>
    <property type="match status" value="21"/>
</dbReference>
<evidence type="ECO:0000256" key="6">
    <source>
        <dbReference type="ARBA" id="ARBA00023136"/>
    </source>
</evidence>
<dbReference type="InterPro" id="IPR039448">
    <property type="entry name" value="Beta_helix"/>
</dbReference>
<dbReference type="EMBL" id="JAPFFF010000071">
    <property type="protein sequence ID" value="KAK8835960.1"/>
    <property type="molecule type" value="Genomic_DNA"/>
</dbReference>
<name>A0ABR2GPU8_9EUKA</name>
<evidence type="ECO:0000259" key="10">
    <source>
        <dbReference type="Pfam" id="PF13229"/>
    </source>
</evidence>
<dbReference type="PANTHER" id="PTHR11319">
    <property type="entry name" value="G PROTEIN-COUPLED RECEPTOR-RELATED"/>
    <property type="match status" value="1"/>
</dbReference>
<dbReference type="InterPro" id="IPR012334">
    <property type="entry name" value="Pectin_lyas_fold"/>
</dbReference>
<dbReference type="InterPro" id="IPR011050">
    <property type="entry name" value="Pectin_lyase_fold/virulence"/>
</dbReference>
<protein>
    <submittedName>
        <fullName evidence="11">Protein polyglutamylation</fullName>
    </submittedName>
</protein>
<feature type="compositionally biased region" description="Polar residues" evidence="8">
    <location>
        <begin position="1701"/>
        <end position="1891"/>
    </location>
</feature>
<dbReference type="InterPro" id="IPR011049">
    <property type="entry name" value="Serralysin-like_metalloprot_C"/>
</dbReference>
<accession>A0ABR2GPU8</accession>
<dbReference type="Pfam" id="PF13229">
    <property type="entry name" value="Beta_helix"/>
    <property type="match status" value="1"/>
</dbReference>
<comment type="subcellular location">
    <subcellularLocation>
        <location evidence="1">Cell envelope</location>
    </subcellularLocation>
    <subcellularLocation>
        <location evidence="2">Cell outer membrane</location>
    </subcellularLocation>
    <subcellularLocation>
        <location evidence="3">Secreted</location>
    </subcellularLocation>
</comment>